<dbReference type="AlphaFoldDB" id="A0A2P6QV07"/>
<gene>
    <name evidence="1" type="ORF">RchiOBHm_Chr4g0409031</name>
</gene>
<organism evidence="1 2">
    <name type="scientific">Rosa chinensis</name>
    <name type="common">China rose</name>
    <dbReference type="NCBI Taxonomy" id="74649"/>
    <lineage>
        <taxon>Eukaryota</taxon>
        <taxon>Viridiplantae</taxon>
        <taxon>Streptophyta</taxon>
        <taxon>Embryophyta</taxon>
        <taxon>Tracheophyta</taxon>
        <taxon>Spermatophyta</taxon>
        <taxon>Magnoliopsida</taxon>
        <taxon>eudicotyledons</taxon>
        <taxon>Gunneridae</taxon>
        <taxon>Pentapetalae</taxon>
        <taxon>rosids</taxon>
        <taxon>fabids</taxon>
        <taxon>Rosales</taxon>
        <taxon>Rosaceae</taxon>
        <taxon>Rosoideae</taxon>
        <taxon>Rosoideae incertae sedis</taxon>
        <taxon>Rosa</taxon>
    </lineage>
</organism>
<comment type="caution">
    <text evidence="1">The sequence shown here is derived from an EMBL/GenBank/DDBJ whole genome shotgun (WGS) entry which is preliminary data.</text>
</comment>
<dbReference type="Gramene" id="PRQ38010">
    <property type="protein sequence ID" value="PRQ38010"/>
    <property type="gene ID" value="RchiOBHm_Chr4g0409031"/>
</dbReference>
<protein>
    <submittedName>
        <fullName evidence="1">Uncharacterized protein</fullName>
    </submittedName>
</protein>
<accession>A0A2P6QV07</accession>
<dbReference type="PANTHER" id="PTHR33827:SF3">
    <property type="entry name" value="OS09G0346900 PROTEIN"/>
    <property type="match status" value="1"/>
</dbReference>
<dbReference type="EMBL" id="PDCK01000042">
    <property type="protein sequence ID" value="PRQ38010.1"/>
    <property type="molecule type" value="Genomic_DNA"/>
</dbReference>
<proteinExistence type="predicted"/>
<reference evidence="1 2" key="1">
    <citation type="journal article" date="2018" name="Nat. Genet.">
        <title>The Rosa genome provides new insights in the design of modern roses.</title>
        <authorList>
            <person name="Bendahmane M."/>
        </authorList>
    </citation>
    <scope>NUCLEOTIDE SEQUENCE [LARGE SCALE GENOMIC DNA]</scope>
    <source>
        <strain evidence="2">cv. Old Blush</strain>
    </source>
</reference>
<dbReference type="Proteomes" id="UP000238479">
    <property type="component" value="Chromosome 4"/>
</dbReference>
<name>A0A2P6QV07_ROSCH</name>
<evidence type="ECO:0000313" key="2">
    <source>
        <dbReference type="Proteomes" id="UP000238479"/>
    </source>
</evidence>
<dbReference type="PANTHER" id="PTHR33827">
    <property type="entry name" value="PROTEIN SAWADEE HOMEODOMAIN HOMOLOG 2"/>
    <property type="match status" value="1"/>
</dbReference>
<sequence length="46" mass="5217">MDKLVRESGEVVLAKECCQNLAKSFNHSAGRAGKPIVKWIQVQNWF</sequence>
<keyword evidence="2" id="KW-1185">Reference proteome</keyword>
<dbReference type="InterPro" id="IPR039276">
    <property type="entry name" value="SHH1/2"/>
</dbReference>
<evidence type="ECO:0000313" key="1">
    <source>
        <dbReference type="EMBL" id="PRQ38010.1"/>
    </source>
</evidence>